<dbReference type="EMBL" id="JASPKY010000031">
    <property type="protein sequence ID" value="KAK9747320.1"/>
    <property type="molecule type" value="Genomic_DNA"/>
</dbReference>
<evidence type="ECO:0000313" key="4">
    <source>
        <dbReference type="Proteomes" id="UP001458880"/>
    </source>
</evidence>
<comment type="caution">
    <text evidence="3">The sequence shown here is derived from an EMBL/GenBank/DDBJ whole genome shotgun (WGS) entry which is preliminary data.</text>
</comment>
<feature type="region of interest" description="Disordered" evidence="1">
    <location>
        <begin position="363"/>
        <end position="448"/>
    </location>
</feature>
<dbReference type="InterPro" id="IPR052317">
    <property type="entry name" value="Viral_replicn-host_int_reg"/>
</dbReference>
<dbReference type="PANTHER" id="PTHR44665">
    <property type="entry name" value="DNAJ HOMOLOG SUBFAMILY C MEMBER 14"/>
    <property type="match status" value="1"/>
</dbReference>
<feature type="compositionally biased region" description="Low complexity" evidence="1">
    <location>
        <begin position="396"/>
        <end position="410"/>
    </location>
</feature>
<dbReference type="Proteomes" id="UP001458880">
    <property type="component" value="Unassembled WGS sequence"/>
</dbReference>
<keyword evidence="4" id="KW-1185">Reference proteome</keyword>
<sequence>MTDANRKSTGGAVEQIMRNMTSDIHNVDGQYRQLGYISPTQHPETWNMPVQNSYMNSYNMCNNDTQIPFQNMNNQSISYGYQNHYPEQFDKSLTGNDLYGYNVYSNLQNGIGMQEMSNMYPHDYKYMSNVYHHQNMHAMPDTGYIPNHQDLNTMLNNTNIKNHHQPSNKLPLIDNLVGNWTPNTSGTYSPFGNVATTNTSNIFESDNNCLNNINMERKYNQDCLEKSSDEIKNFSFNRDTRRPRIIAEVKPMRPTYSDVLLKTVPNTNNKSGKVEVKDVKVKQTNNNKKNSKNEKFIKANSVLNRASVNHEVKDLNCEKSNQLPKNSEKIKENKPGQLNRKWVSLDNVSESFNEIKNEITEAKNKKSEEVNINKNNIRNLQKKSTKSNSDHVDTDSSSNNKNESGNSSKNSVKRGLKSGSKQKNYDSSSNNDKPPSKRNQRNRRRDGQLPIDVIREKSRIYFENWWKFCIGFLFWLWNLVSDVFSLSLQILRDGACNLWSWSVVNWAVFKDTSVSLLKRIRMISWLHEKFKKTKPKGNKKFISRSGLQYNINMPMTGDEAMKRLLACKGKDPYSILGVTPTCTDDDIKRYYKRQAVLVHPDKNKQLGAEEAFKILVHAFDMIGEPERRAAYDKESAHVEQAWTELTELFAEFQQKVEAASKTIRCSYCGSGHKRVKIDRPSYAARNCNTCKIYHAAREGDIWAEAKYFGFIWRYYACMEGGVYDITKWAGCQKNSLKQLKPDSHNVQYRIAQGKYAGSSCKKHNGNGQGNNQGSTTRSDEPATNFEDLLNKIYGQMESNSQSNARRKNSKKSK</sequence>
<feature type="domain" description="J" evidence="2">
    <location>
        <begin position="571"/>
        <end position="635"/>
    </location>
</feature>
<dbReference type="CDD" id="cd06257">
    <property type="entry name" value="DnaJ"/>
    <property type="match status" value="1"/>
</dbReference>
<evidence type="ECO:0000256" key="1">
    <source>
        <dbReference type="SAM" id="MobiDB-lite"/>
    </source>
</evidence>
<dbReference type="SUPFAM" id="SSF46565">
    <property type="entry name" value="Chaperone J-domain"/>
    <property type="match status" value="1"/>
</dbReference>
<dbReference type="Pfam" id="PF00226">
    <property type="entry name" value="DnaJ"/>
    <property type="match status" value="1"/>
</dbReference>
<dbReference type="SMART" id="SM00271">
    <property type="entry name" value="DnaJ"/>
    <property type="match status" value="1"/>
</dbReference>
<name>A0AAW1MKV0_POPJA</name>
<dbReference type="InterPro" id="IPR001623">
    <property type="entry name" value="DnaJ_domain"/>
</dbReference>
<dbReference type="InterPro" id="IPR036869">
    <property type="entry name" value="J_dom_sf"/>
</dbReference>
<evidence type="ECO:0000259" key="2">
    <source>
        <dbReference type="PROSITE" id="PS50076"/>
    </source>
</evidence>
<proteinExistence type="predicted"/>
<accession>A0AAW1MKV0</accession>
<dbReference type="Gene3D" id="1.10.287.110">
    <property type="entry name" value="DnaJ domain"/>
    <property type="match status" value="1"/>
</dbReference>
<feature type="region of interest" description="Disordered" evidence="1">
    <location>
        <begin position="757"/>
        <end position="782"/>
    </location>
</feature>
<dbReference type="AlphaFoldDB" id="A0AAW1MKV0"/>
<dbReference type="Pfam" id="PF14901">
    <property type="entry name" value="Jiv90"/>
    <property type="match status" value="1"/>
</dbReference>
<organism evidence="3 4">
    <name type="scientific">Popillia japonica</name>
    <name type="common">Japanese beetle</name>
    <dbReference type="NCBI Taxonomy" id="7064"/>
    <lineage>
        <taxon>Eukaryota</taxon>
        <taxon>Metazoa</taxon>
        <taxon>Ecdysozoa</taxon>
        <taxon>Arthropoda</taxon>
        <taxon>Hexapoda</taxon>
        <taxon>Insecta</taxon>
        <taxon>Pterygota</taxon>
        <taxon>Neoptera</taxon>
        <taxon>Endopterygota</taxon>
        <taxon>Coleoptera</taxon>
        <taxon>Polyphaga</taxon>
        <taxon>Scarabaeiformia</taxon>
        <taxon>Scarabaeidae</taxon>
        <taxon>Rutelinae</taxon>
        <taxon>Popillia</taxon>
    </lineage>
</organism>
<dbReference type="PROSITE" id="PS50076">
    <property type="entry name" value="DNAJ_2"/>
    <property type="match status" value="1"/>
</dbReference>
<feature type="compositionally biased region" description="Polar residues" evidence="1">
    <location>
        <begin position="419"/>
        <end position="433"/>
    </location>
</feature>
<dbReference type="PANTHER" id="PTHR44665:SF1">
    <property type="entry name" value="DNAJ HOMOLOG SUBFAMILY C MEMBER 14"/>
    <property type="match status" value="1"/>
</dbReference>
<dbReference type="InterPro" id="IPR032843">
    <property type="entry name" value="Jiv"/>
</dbReference>
<evidence type="ECO:0000313" key="3">
    <source>
        <dbReference type="EMBL" id="KAK9747320.1"/>
    </source>
</evidence>
<gene>
    <name evidence="3" type="ORF">QE152_g5381</name>
</gene>
<reference evidence="3 4" key="1">
    <citation type="journal article" date="2024" name="BMC Genomics">
        <title>De novo assembly and annotation of Popillia japonica's genome with initial clues to its potential as an invasive pest.</title>
        <authorList>
            <person name="Cucini C."/>
            <person name="Boschi S."/>
            <person name="Funari R."/>
            <person name="Cardaioli E."/>
            <person name="Iannotti N."/>
            <person name="Marturano G."/>
            <person name="Paoli F."/>
            <person name="Bruttini M."/>
            <person name="Carapelli A."/>
            <person name="Frati F."/>
            <person name="Nardi F."/>
        </authorList>
    </citation>
    <scope>NUCLEOTIDE SEQUENCE [LARGE SCALE GENOMIC DNA]</scope>
    <source>
        <strain evidence="3">DMR45628</strain>
    </source>
</reference>
<protein>
    <submittedName>
        <fullName evidence="3">DnaJ domain</fullName>
    </submittedName>
</protein>
<dbReference type="PRINTS" id="PR00625">
    <property type="entry name" value="JDOMAIN"/>
</dbReference>